<dbReference type="Pfam" id="PF01810">
    <property type="entry name" value="LysE"/>
    <property type="match status" value="1"/>
</dbReference>
<dbReference type="GO" id="GO:0033228">
    <property type="term" value="P:cysteine export across plasma membrane"/>
    <property type="evidence" value="ECO:0007669"/>
    <property type="project" value="TreeGrafter"/>
</dbReference>
<evidence type="ECO:0000313" key="8">
    <source>
        <dbReference type="Proteomes" id="UP000006094"/>
    </source>
</evidence>
<organism evidence="7 8">
    <name type="scientific">Gottschalkia acidurici (strain ATCC 7906 / DSM 604 / BCRC 14475 / CIP 104303 / KCTC 5404 / NCIMB 10678 / 9a)</name>
    <name type="common">Clostridium acidurici</name>
    <dbReference type="NCBI Taxonomy" id="1128398"/>
    <lineage>
        <taxon>Bacteria</taxon>
        <taxon>Bacillati</taxon>
        <taxon>Bacillota</taxon>
        <taxon>Tissierellia</taxon>
        <taxon>Tissierellales</taxon>
        <taxon>Gottschalkiaceae</taxon>
        <taxon>Gottschalkia</taxon>
    </lineage>
</organism>
<feature type="transmembrane region" description="Helical" evidence="6">
    <location>
        <begin position="110"/>
        <end position="132"/>
    </location>
</feature>
<keyword evidence="2" id="KW-1003">Cell membrane</keyword>
<gene>
    <name evidence="7" type="ordered locus">Curi_c19000</name>
</gene>
<feature type="transmembrane region" description="Helical" evidence="6">
    <location>
        <begin position="38"/>
        <end position="63"/>
    </location>
</feature>
<keyword evidence="4 6" id="KW-1133">Transmembrane helix</keyword>
<dbReference type="AlphaFoldDB" id="K0B1W7"/>
<accession>K0B1W7</accession>
<dbReference type="STRING" id="1128398.Curi_c19000"/>
<dbReference type="EMBL" id="CP003326">
    <property type="protein sequence ID" value="AFS78905.1"/>
    <property type="molecule type" value="Genomic_DNA"/>
</dbReference>
<comment type="subcellular location">
    <subcellularLocation>
        <location evidence="1">Cell membrane</location>
        <topology evidence="1">Multi-pass membrane protein</topology>
    </subcellularLocation>
</comment>
<dbReference type="InterPro" id="IPR001123">
    <property type="entry name" value="LeuE-type"/>
</dbReference>
<dbReference type="HOGENOM" id="CLU_079569_1_2_9"/>
<dbReference type="PANTHER" id="PTHR30086:SF20">
    <property type="entry name" value="ARGININE EXPORTER PROTEIN ARGO-RELATED"/>
    <property type="match status" value="1"/>
</dbReference>
<evidence type="ECO:0000256" key="6">
    <source>
        <dbReference type="SAM" id="Phobius"/>
    </source>
</evidence>
<feature type="transmembrane region" description="Helical" evidence="6">
    <location>
        <begin position="174"/>
        <end position="194"/>
    </location>
</feature>
<dbReference type="PANTHER" id="PTHR30086">
    <property type="entry name" value="ARGININE EXPORTER PROTEIN ARGO"/>
    <property type="match status" value="1"/>
</dbReference>
<sequence length="196" mass="22102">MANFTAFLSYVFIANFAPGPNTIMSMSNASRYGFKKSIMFNVGIFFGVFIVFALSSIFTVALYDFMPSIKLIMSYVSAAYILWLAWQTYKSKPQNDGKIQKNTSTFSSGLLLQFFNLGVIIYGLTTVSTFIIPHYKSVSILAYSSVILAFLGFIGTCCWALFGSIFQKFFIKNYKFVNIVMTILLVYCSVSLFFNK</sequence>
<dbReference type="Proteomes" id="UP000006094">
    <property type="component" value="Chromosome"/>
</dbReference>
<dbReference type="OrthoDB" id="198428at2"/>
<evidence type="ECO:0000256" key="4">
    <source>
        <dbReference type="ARBA" id="ARBA00022989"/>
    </source>
</evidence>
<dbReference type="RefSeq" id="WP_014968041.1">
    <property type="nucleotide sequence ID" value="NC_018664.1"/>
</dbReference>
<dbReference type="eggNOG" id="COG1280">
    <property type="taxonomic scope" value="Bacteria"/>
</dbReference>
<evidence type="ECO:0000256" key="2">
    <source>
        <dbReference type="ARBA" id="ARBA00022475"/>
    </source>
</evidence>
<keyword evidence="3 6" id="KW-0812">Transmembrane</keyword>
<evidence type="ECO:0000256" key="3">
    <source>
        <dbReference type="ARBA" id="ARBA00022692"/>
    </source>
</evidence>
<name>K0B1W7_GOTA9</name>
<evidence type="ECO:0000256" key="5">
    <source>
        <dbReference type="ARBA" id="ARBA00023136"/>
    </source>
</evidence>
<feature type="transmembrane region" description="Helical" evidence="6">
    <location>
        <begin position="138"/>
        <end position="162"/>
    </location>
</feature>
<dbReference type="KEGG" id="cad:Curi_c19000"/>
<keyword evidence="5 6" id="KW-0472">Membrane</keyword>
<dbReference type="GO" id="GO:0005886">
    <property type="term" value="C:plasma membrane"/>
    <property type="evidence" value="ECO:0007669"/>
    <property type="project" value="UniProtKB-SubCell"/>
</dbReference>
<feature type="transmembrane region" description="Helical" evidence="6">
    <location>
        <begin position="6"/>
        <end position="26"/>
    </location>
</feature>
<protein>
    <submittedName>
        <fullName evidence="7">Export protein, LysE family</fullName>
    </submittedName>
</protein>
<proteinExistence type="predicted"/>
<dbReference type="GO" id="GO:0015171">
    <property type="term" value="F:amino acid transmembrane transporter activity"/>
    <property type="evidence" value="ECO:0007669"/>
    <property type="project" value="TreeGrafter"/>
</dbReference>
<reference evidence="7 8" key="1">
    <citation type="journal article" date="2012" name="PLoS ONE">
        <title>The purine-utilizing bacterium Clostridium acidurici 9a: a genome-guided metabolic reconsideration.</title>
        <authorList>
            <person name="Hartwich K."/>
            <person name="Poehlein A."/>
            <person name="Daniel R."/>
        </authorList>
    </citation>
    <scope>NUCLEOTIDE SEQUENCE [LARGE SCALE GENOMIC DNA]</scope>
    <source>
        <strain evidence="8">ATCC 7906 / DSM 604 / BCRC 14475 / CIP 104303 / KCTC 5404 / NCIMB 10678 / 9a</strain>
    </source>
</reference>
<feature type="transmembrane region" description="Helical" evidence="6">
    <location>
        <begin position="69"/>
        <end position="89"/>
    </location>
</feature>
<keyword evidence="8" id="KW-1185">Reference proteome</keyword>
<evidence type="ECO:0000313" key="7">
    <source>
        <dbReference type="EMBL" id="AFS78905.1"/>
    </source>
</evidence>
<evidence type="ECO:0000256" key="1">
    <source>
        <dbReference type="ARBA" id="ARBA00004651"/>
    </source>
</evidence>